<comment type="caution">
    <text evidence="2">The sequence shown here is derived from an EMBL/GenBank/DDBJ whole genome shotgun (WGS) entry which is preliminary data.</text>
</comment>
<sequence>MRGAQQWNNTRSSWANTGGPIPPQGNPIEVAPEVLNLVTRKDGAIGILKGALIVTSDAKRNDQLDGEELELICPTLRKRIYYTLNLPSQVTTTATGAIRSPGVRYVYEIVDNITINQEYYNCYYER</sequence>
<accession>A0A9Q3JIU4</accession>
<reference evidence="2" key="1">
    <citation type="submission" date="2021-03" db="EMBL/GenBank/DDBJ databases">
        <title>Draft genome sequence of rust myrtle Austropuccinia psidii MF-1, a brazilian biotype.</title>
        <authorList>
            <person name="Quecine M.C."/>
            <person name="Pachon D.M.R."/>
            <person name="Bonatelli M.L."/>
            <person name="Correr F.H."/>
            <person name="Franceschini L.M."/>
            <person name="Leite T.F."/>
            <person name="Margarido G.R.A."/>
            <person name="Almeida C.A."/>
            <person name="Ferrarezi J.A."/>
            <person name="Labate C.A."/>
        </authorList>
    </citation>
    <scope>NUCLEOTIDE SEQUENCE</scope>
    <source>
        <strain evidence="2">MF-1</strain>
    </source>
</reference>
<dbReference type="AlphaFoldDB" id="A0A9Q3JIU4"/>
<name>A0A9Q3JIU4_9BASI</name>
<feature type="region of interest" description="Disordered" evidence="1">
    <location>
        <begin position="1"/>
        <end position="26"/>
    </location>
</feature>
<evidence type="ECO:0000313" key="2">
    <source>
        <dbReference type="EMBL" id="MBW0563217.1"/>
    </source>
</evidence>
<evidence type="ECO:0000256" key="1">
    <source>
        <dbReference type="SAM" id="MobiDB-lite"/>
    </source>
</evidence>
<feature type="compositionally biased region" description="Polar residues" evidence="1">
    <location>
        <begin position="1"/>
        <end position="16"/>
    </location>
</feature>
<dbReference type="Proteomes" id="UP000765509">
    <property type="component" value="Unassembled WGS sequence"/>
</dbReference>
<dbReference type="EMBL" id="AVOT02073906">
    <property type="protein sequence ID" value="MBW0563217.1"/>
    <property type="molecule type" value="Genomic_DNA"/>
</dbReference>
<organism evidence="2 3">
    <name type="scientific">Austropuccinia psidii MF-1</name>
    <dbReference type="NCBI Taxonomy" id="1389203"/>
    <lineage>
        <taxon>Eukaryota</taxon>
        <taxon>Fungi</taxon>
        <taxon>Dikarya</taxon>
        <taxon>Basidiomycota</taxon>
        <taxon>Pucciniomycotina</taxon>
        <taxon>Pucciniomycetes</taxon>
        <taxon>Pucciniales</taxon>
        <taxon>Sphaerophragmiaceae</taxon>
        <taxon>Austropuccinia</taxon>
    </lineage>
</organism>
<keyword evidence="3" id="KW-1185">Reference proteome</keyword>
<proteinExistence type="predicted"/>
<gene>
    <name evidence="2" type="ORF">O181_102932</name>
</gene>
<protein>
    <submittedName>
        <fullName evidence="2">Uncharacterized protein</fullName>
    </submittedName>
</protein>
<evidence type="ECO:0000313" key="3">
    <source>
        <dbReference type="Proteomes" id="UP000765509"/>
    </source>
</evidence>